<evidence type="ECO:0000313" key="6">
    <source>
        <dbReference type="Proteomes" id="UP000262538"/>
    </source>
</evidence>
<dbReference type="EMBL" id="QFZU02000220">
    <property type="protein sequence ID" value="RGA00678.1"/>
    <property type="molecule type" value="Genomic_DNA"/>
</dbReference>
<reference evidence="5 6" key="1">
    <citation type="submission" date="2018-08" db="EMBL/GenBank/DDBJ databases">
        <title>Microbispora. triticiradicis sp. nov., a novel actinomycete isolated from the root of wheat (Triticum aestivum L.)).</title>
        <authorList>
            <person name="Han C."/>
        </authorList>
    </citation>
    <scope>NUCLEOTIDE SEQUENCE [LARGE SCALE GENOMIC DNA]</scope>
    <source>
        <strain evidence="5 6">NEAU-HRDPA2-9</strain>
    </source>
</reference>
<dbReference type="SUPFAM" id="SSF53822">
    <property type="entry name" value="Periplasmic binding protein-like I"/>
    <property type="match status" value="1"/>
</dbReference>
<proteinExistence type="predicted"/>
<name>A0ABX9LAB3_9ACTN</name>
<comment type="caution">
    <text evidence="5">The sequence shown here is derived from an EMBL/GenBank/DDBJ whole genome shotgun (WGS) entry which is preliminary data.</text>
</comment>
<evidence type="ECO:0000256" key="1">
    <source>
        <dbReference type="ARBA" id="ARBA00023015"/>
    </source>
</evidence>
<organism evidence="5 6">
    <name type="scientific">Microbispora triticiradicis</name>
    <dbReference type="NCBI Taxonomy" id="2200763"/>
    <lineage>
        <taxon>Bacteria</taxon>
        <taxon>Bacillati</taxon>
        <taxon>Actinomycetota</taxon>
        <taxon>Actinomycetes</taxon>
        <taxon>Streptosporangiales</taxon>
        <taxon>Streptosporangiaceae</taxon>
        <taxon>Microbispora</taxon>
    </lineage>
</organism>
<feature type="domain" description="Transcriptional regulator LacI/GalR-like sensor" evidence="4">
    <location>
        <begin position="1"/>
        <end position="87"/>
    </location>
</feature>
<evidence type="ECO:0000313" key="5">
    <source>
        <dbReference type="EMBL" id="RGA00678.1"/>
    </source>
</evidence>
<sequence length="91" mass="10034">VFVANDHMAMGVLRALREAGRRVPEDVSVVGFDDVPEAAYFWPPLTTVRQDFGVLGRQAFRLLLQRIAGRDVESARLVEPELVVRDSAAAA</sequence>
<keyword evidence="1" id="KW-0805">Transcription regulation</keyword>
<keyword evidence="3" id="KW-0804">Transcription</keyword>
<evidence type="ECO:0000256" key="2">
    <source>
        <dbReference type="ARBA" id="ARBA00023125"/>
    </source>
</evidence>
<keyword evidence="6" id="KW-1185">Reference proteome</keyword>
<accession>A0ABX9LAB3</accession>
<evidence type="ECO:0000259" key="4">
    <source>
        <dbReference type="Pfam" id="PF13377"/>
    </source>
</evidence>
<dbReference type="InterPro" id="IPR046335">
    <property type="entry name" value="LacI/GalR-like_sensor"/>
</dbReference>
<protein>
    <submittedName>
        <fullName evidence="5">LacI family transcriptional regulator</fullName>
    </submittedName>
</protein>
<dbReference type="PANTHER" id="PTHR30146:SF153">
    <property type="entry name" value="LACTOSE OPERON REPRESSOR"/>
    <property type="match status" value="1"/>
</dbReference>
<gene>
    <name evidence="5" type="ORF">DI270_033535</name>
</gene>
<dbReference type="PANTHER" id="PTHR30146">
    <property type="entry name" value="LACI-RELATED TRANSCRIPTIONAL REPRESSOR"/>
    <property type="match status" value="1"/>
</dbReference>
<keyword evidence="2" id="KW-0238">DNA-binding</keyword>
<dbReference type="Proteomes" id="UP000262538">
    <property type="component" value="Unassembled WGS sequence"/>
</dbReference>
<dbReference type="RefSeq" id="WP_165900915.1">
    <property type="nucleotide sequence ID" value="NZ_QFZU02000220.1"/>
</dbReference>
<dbReference type="Gene3D" id="3.40.50.2300">
    <property type="match status" value="2"/>
</dbReference>
<feature type="non-terminal residue" evidence="5">
    <location>
        <position position="1"/>
    </location>
</feature>
<dbReference type="InterPro" id="IPR028082">
    <property type="entry name" value="Peripla_BP_I"/>
</dbReference>
<evidence type="ECO:0000256" key="3">
    <source>
        <dbReference type="ARBA" id="ARBA00023163"/>
    </source>
</evidence>
<dbReference type="Pfam" id="PF13377">
    <property type="entry name" value="Peripla_BP_3"/>
    <property type="match status" value="1"/>
</dbReference>